<proteinExistence type="predicted"/>
<evidence type="ECO:0000313" key="3">
    <source>
        <dbReference type="EMBL" id="QPC83774.1"/>
    </source>
</evidence>
<dbReference type="EMBL" id="CP062983">
    <property type="protein sequence ID" value="QPC83774.1"/>
    <property type="molecule type" value="Genomic_DNA"/>
</dbReference>
<evidence type="ECO:0000256" key="1">
    <source>
        <dbReference type="SAM" id="Coils"/>
    </source>
</evidence>
<accession>A0A7S8IFS1</accession>
<gene>
    <name evidence="3" type="ORF">G4Y79_05185</name>
</gene>
<name>A0A7S8IFS1_9CHLR</name>
<evidence type="ECO:0000313" key="4">
    <source>
        <dbReference type="Proteomes" id="UP000594468"/>
    </source>
</evidence>
<dbReference type="RefSeq" id="WP_195171838.1">
    <property type="nucleotide sequence ID" value="NZ_CP062983.1"/>
</dbReference>
<sequence length="253" mass="28119">MTMPDPNAATNPTTNAATNESSLPETQMPDPSLTQATVSPNTASQSTVNQPANQPNSQGQDEDKTFSQADLEFHVKDRLRHARSAWDEALLTDLGVESLDEVKVLLKDKRDQAEAEKTELERETTRATKLEGELKAANERIAQMQLDAKKTKLDAEIEREARDAKNVHEVITLIRADQAMLTTLESAYQEEGQVKSDVVKKLVDDFRQSRPHHFGSGNPGNPAHEDGRHSEIDQKALKAAMEADMLRLRGTHF</sequence>
<keyword evidence="1" id="KW-0175">Coiled coil</keyword>
<dbReference type="KEGG" id="pmet:G4Y79_05185"/>
<feature type="region of interest" description="Disordered" evidence="2">
    <location>
        <begin position="1"/>
        <end position="69"/>
    </location>
</feature>
<feature type="compositionally biased region" description="Polar residues" evidence="2">
    <location>
        <begin position="32"/>
        <end position="59"/>
    </location>
</feature>
<keyword evidence="4" id="KW-1185">Reference proteome</keyword>
<feature type="compositionally biased region" description="Low complexity" evidence="2">
    <location>
        <begin position="1"/>
        <end position="19"/>
    </location>
</feature>
<protein>
    <submittedName>
        <fullName evidence="3">Uncharacterized protein</fullName>
    </submittedName>
</protein>
<organism evidence="3 4">
    <name type="scientific">Phototrophicus methaneseepsis</name>
    <dbReference type="NCBI Taxonomy" id="2710758"/>
    <lineage>
        <taxon>Bacteria</taxon>
        <taxon>Bacillati</taxon>
        <taxon>Chloroflexota</taxon>
        <taxon>Candidatus Thermofontia</taxon>
        <taxon>Phototrophicales</taxon>
        <taxon>Phototrophicaceae</taxon>
        <taxon>Phototrophicus</taxon>
    </lineage>
</organism>
<dbReference type="Proteomes" id="UP000594468">
    <property type="component" value="Chromosome"/>
</dbReference>
<feature type="region of interest" description="Disordered" evidence="2">
    <location>
        <begin position="208"/>
        <end position="228"/>
    </location>
</feature>
<feature type="coiled-coil region" evidence="1">
    <location>
        <begin position="96"/>
        <end position="154"/>
    </location>
</feature>
<evidence type="ECO:0000256" key="2">
    <source>
        <dbReference type="SAM" id="MobiDB-lite"/>
    </source>
</evidence>
<dbReference type="AlphaFoldDB" id="A0A7S8IFS1"/>
<reference evidence="3 4" key="1">
    <citation type="submission" date="2020-02" db="EMBL/GenBank/DDBJ databases">
        <authorList>
            <person name="Zheng R.K."/>
            <person name="Sun C.M."/>
        </authorList>
    </citation>
    <scope>NUCLEOTIDE SEQUENCE [LARGE SCALE GENOMIC DNA]</scope>
    <source>
        <strain evidence="4">rifampicinis</strain>
    </source>
</reference>